<proteinExistence type="predicted"/>
<reference evidence="1" key="1">
    <citation type="journal article" date="2015" name="Nature">
        <title>Complex archaea that bridge the gap between prokaryotes and eukaryotes.</title>
        <authorList>
            <person name="Spang A."/>
            <person name="Saw J.H."/>
            <person name="Jorgensen S.L."/>
            <person name="Zaremba-Niedzwiedzka K."/>
            <person name="Martijn J."/>
            <person name="Lind A.E."/>
            <person name="van Eijk R."/>
            <person name="Schleper C."/>
            <person name="Guy L."/>
            <person name="Ettema T.J."/>
        </authorList>
    </citation>
    <scope>NUCLEOTIDE SEQUENCE</scope>
</reference>
<dbReference type="AlphaFoldDB" id="A0A0F9H316"/>
<evidence type="ECO:0000313" key="1">
    <source>
        <dbReference type="EMBL" id="KKL69717.1"/>
    </source>
</evidence>
<comment type="caution">
    <text evidence="1">The sequence shown here is derived from an EMBL/GenBank/DDBJ whole genome shotgun (WGS) entry which is preliminary data.</text>
</comment>
<gene>
    <name evidence="1" type="ORF">LCGC14_2112110</name>
</gene>
<accession>A0A0F9H316</accession>
<name>A0A0F9H316_9ZZZZ</name>
<protein>
    <submittedName>
        <fullName evidence="1">Uncharacterized protein</fullName>
    </submittedName>
</protein>
<organism evidence="1">
    <name type="scientific">marine sediment metagenome</name>
    <dbReference type="NCBI Taxonomy" id="412755"/>
    <lineage>
        <taxon>unclassified sequences</taxon>
        <taxon>metagenomes</taxon>
        <taxon>ecological metagenomes</taxon>
    </lineage>
</organism>
<dbReference type="EMBL" id="LAZR01026126">
    <property type="protein sequence ID" value="KKL69717.1"/>
    <property type="molecule type" value="Genomic_DNA"/>
</dbReference>
<sequence>MQITVKSVKVLKTGNNNYGEWKLVKVYTDKGEYTTLYTDADQIPGGSVINITDMDEDDKGKRFKKFEIIAAGATPPSTPPSSDMSKDEWAEKDMVKRASIEGQNALTNLTNLTIAKIKLEDCPVLLREALQCKIEGYMGATSTTTPPKTEVKVKTQEKKEELPESSIDMDSLAKDLKTLEDKKIPGWSKANTLGYMKTTYKVEAETVLEAVDKLDKGQYAHFVKAVETALKMI</sequence>